<reference evidence="2" key="5">
    <citation type="submission" date="2017-01" db="UniProtKB">
        <authorList>
            <consortium name="EnsemblFungi"/>
        </authorList>
    </citation>
    <scope>IDENTIFICATION</scope>
    <source>
        <strain evidence="2">PH-1 / ATCC MYA-4620 / FGSC 9075 / NRRL 31084</strain>
    </source>
</reference>
<name>A0A0E0SMB1_GIBZE</name>
<organism evidence="2">
    <name type="scientific">Gibberella zeae (strain ATCC MYA-4620 / CBS 123657 / FGSC 9075 / NRRL 31084 / PH-1)</name>
    <name type="common">Wheat head blight fungus</name>
    <name type="synonym">Fusarium graminearum</name>
    <dbReference type="NCBI Taxonomy" id="229533"/>
    <lineage>
        <taxon>Eukaryota</taxon>
        <taxon>Fungi</taxon>
        <taxon>Dikarya</taxon>
        <taxon>Ascomycota</taxon>
        <taxon>Pezizomycotina</taxon>
        <taxon>Sordariomycetes</taxon>
        <taxon>Hypocreomycetidae</taxon>
        <taxon>Hypocreales</taxon>
        <taxon>Nectriaceae</taxon>
        <taxon>Fusarium</taxon>
    </lineage>
</organism>
<dbReference type="AlphaFoldDB" id="A0A0E0SMB1"/>
<reference evidence="2 3" key="2">
    <citation type="journal article" date="2010" name="Nature">
        <title>Comparative genomics reveals mobile pathogenicity chromosomes in Fusarium.</title>
        <authorList>
            <person name="Ma L.J."/>
            <person name="van der Does H.C."/>
            <person name="Borkovich K.A."/>
            <person name="Coleman J.J."/>
            <person name="Daboussi M.J."/>
            <person name="Di Pietro A."/>
            <person name="Dufresne M."/>
            <person name="Freitag M."/>
            <person name="Grabherr M."/>
            <person name="Henrissat B."/>
            <person name="Houterman P.M."/>
            <person name="Kang S."/>
            <person name="Shim W.B."/>
            <person name="Woloshuk C."/>
            <person name="Xie X."/>
            <person name="Xu J.R."/>
            <person name="Antoniw J."/>
            <person name="Baker S.E."/>
            <person name="Bluhm B.H."/>
            <person name="Breakspear A."/>
            <person name="Brown D.W."/>
            <person name="Butchko R.A."/>
            <person name="Chapman S."/>
            <person name="Coulson R."/>
            <person name="Coutinho P.M."/>
            <person name="Danchin E.G."/>
            <person name="Diener A."/>
            <person name="Gale L.R."/>
            <person name="Gardiner D.M."/>
            <person name="Goff S."/>
            <person name="Hammond-Kosack K.E."/>
            <person name="Hilburn K."/>
            <person name="Hua-Van A."/>
            <person name="Jonkers W."/>
            <person name="Kazan K."/>
            <person name="Kodira C.D."/>
            <person name="Koehrsen M."/>
            <person name="Kumar L."/>
            <person name="Lee Y.H."/>
            <person name="Li L."/>
            <person name="Manners J.M."/>
            <person name="Miranda-Saavedra D."/>
            <person name="Mukherjee M."/>
            <person name="Park G."/>
            <person name="Park J."/>
            <person name="Park S.Y."/>
            <person name="Proctor R.H."/>
            <person name="Regev A."/>
            <person name="Ruiz-Roldan M.C."/>
            <person name="Sain D."/>
            <person name="Sakthikumar S."/>
            <person name="Sykes S."/>
            <person name="Schwartz D.C."/>
            <person name="Turgeon B.G."/>
            <person name="Wapinski I."/>
            <person name="Yoder O."/>
            <person name="Young S."/>
            <person name="Zeng Q."/>
            <person name="Zhou S."/>
            <person name="Galagan J."/>
            <person name="Cuomo C.A."/>
            <person name="Kistler H.C."/>
            <person name="Rep M."/>
        </authorList>
    </citation>
    <scope>GENOME REANNOTATION</scope>
    <source>
        <strain evidence="3">ATCC MYA-4620 / CBS 123657 / FGSC 9075 / NRRL 31084 / PH-1</strain>
        <strain evidence="2">PH-1 / ATCC MYA-4620 / FGSC 9075 / NRRL 31084</strain>
    </source>
</reference>
<keyword evidence="3" id="KW-1185">Reference proteome</keyword>
<dbReference type="InParanoid" id="A0A0E0SMB1"/>
<dbReference type="EMBL" id="HG970334">
    <property type="protein sequence ID" value="CEF87574.1"/>
    <property type="molecule type" value="Genomic_DNA"/>
</dbReference>
<dbReference type="Proteomes" id="UP000070720">
    <property type="component" value="Chromosome 3"/>
</dbReference>
<dbReference type="VEuPathDB" id="FungiDB:FGRAMPH1_01G21191"/>
<evidence type="ECO:0000313" key="1">
    <source>
        <dbReference type="EMBL" id="CEF87574.1"/>
    </source>
</evidence>
<reference evidence="1 3" key="4">
    <citation type="journal article" date="2015" name="BMC Genomics">
        <title>The completed genome sequence of the pathogenic ascomycete fungus Fusarium graminearum.</title>
        <authorList>
            <person name="King R."/>
            <person name="Urban M."/>
            <person name="Hammond-Kosack M.C."/>
            <person name="Hassani-Pak K."/>
            <person name="Hammond-Kosack K.E."/>
        </authorList>
    </citation>
    <scope>NUCLEOTIDE SEQUENCE [LARGE SCALE GENOMIC DNA]</scope>
    <source>
        <strain evidence="3">ATCC MYA-4620 / CBS 123657 / FGSC 9075 / NRRL 31084 / PH-1</strain>
        <strain evidence="1">PH-1</strain>
    </source>
</reference>
<reference evidence="2 3" key="1">
    <citation type="journal article" date="2007" name="Science">
        <title>The Fusarium graminearum genome reveals a link between localized polymorphism and pathogen specialization.</title>
        <authorList>
            <person name="Cuomo C.A."/>
            <person name="Gueldener U."/>
            <person name="Xu J.-R."/>
            <person name="Trail F."/>
            <person name="Turgeon B.G."/>
            <person name="Di Pietro A."/>
            <person name="Walton J.D."/>
            <person name="Ma L.-J."/>
            <person name="Baker S.E."/>
            <person name="Rep M."/>
            <person name="Adam G."/>
            <person name="Antoniw J."/>
            <person name="Baldwin T."/>
            <person name="Calvo S.E."/>
            <person name="Chang Y.-L."/>
            <person name="DeCaprio D."/>
            <person name="Gale L.R."/>
            <person name="Gnerre S."/>
            <person name="Goswami R.S."/>
            <person name="Hammond-Kosack K."/>
            <person name="Harris L.J."/>
            <person name="Hilburn K."/>
            <person name="Kennell J.C."/>
            <person name="Kroken S."/>
            <person name="Magnuson J.K."/>
            <person name="Mannhaupt G."/>
            <person name="Mauceli E.W."/>
            <person name="Mewes H.-W."/>
            <person name="Mitterbauer R."/>
            <person name="Muehlbauer G."/>
            <person name="Muensterkoetter M."/>
            <person name="Nelson D."/>
            <person name="O'Donnell K."/>
            <person name="Ouellet T."/>
            <person name="Qi W."/>
            <person name="Quesneville H."/>
            <person name="Roncero M.I.G."/>
            <person name="Seong K.-Y."/>
            <person name="Tetko I.V."/>
            <person name="Urban M."/>
            <person name="Waalwijk C."/>
            <person name="Ward T.J."/>
            <person name="Yao J."/>
            <person name="Birren B.W."/>
            <person name="Kistler H.C."/>
        </authorList>
    </citation>
    <scope>NUCLEOTIDE SEQUENCE [LARGE SCALE GENOMIC DNA]</scope>
    <source>
        <strain evidence="3">ATCC MYA-4620 / CBS 123657 / FGSC 9075 / NRRL 31084 / PH-1</strain>
        <strain evidence="2">PH-1 / ATCC MYA-4620 / FGSC 9075 / NRRL 31084</strain>
    </source>
</reference>
<proteinExistence type="predicted"/>
<accession>A0A0E0SMB1</accession>
<reference key="3">
    <citation type="submission" date="2014-02" db="EMBL/GenBank/DDBJ databases">
        <title>A revised Fusarium graminearum genomic reference sequence using whole shotgun re-sequencing.</title>
        <authorList>
            <person name="King R."/>
            <person name="Urban M."/>
            <person name="Hassani-Pak K."/>
            <person name="Hammond-Kosack K."/>
        </authorList>
    </citation>
    <scope>NUCLEOTIDE SEQUENCE</scope>
    <source>
        <strain>PH-1</strain>
    </source>
</reference>
<gene>
    <name evidence="1" type="ORF">FGRAMPH1_01T21191</name>
</gene>
<protein>
    <submittedName>
        <fullName evidence="1">Chromosome 3, complete genome</fullName>
    </submittedName>
</protein>
<evidence type="ECO:0000313" key="3">
    <source>
        <dbReference type="Proteomes" id="UP000070720"/>
    </source>
</evidence>
<dbReference type="EnsemblFungi" id="CEF87574">
    <property type="protein sequence ID" value="CEF87574"/>
    <property type="gene ID" value="FGRRES_20311"/>
</dbReference>
<evidence type="ECO:0000313" key="2">
    <source>
        <dbReference type="EnsemblFungi" id="CEF87574"/>
    </source>
</evidence>
<sequence>MQHFSPYHDGDVRQPNWPILKSYLENDSQTWVTLIHEGSSKDW</sequence>